<keyword evidence="2" id="KW-1185">Reference proteome</keyword>
<organism evidence="1 2">
    <name type="scientific">Elysia crispata</name>
    <name type="common">lettuce slug</name>
    <dbReference type="NCBI Taxonomy" id="231223"/>
    <lineage>
        <taxon>Eukaryota</taxon>
        <taxon>Metazoa</taxon>
        <taxon>Spiralia</taxon>
        <taxon>Lophotrochozoa</taxon>
        <taxon>Mollusca</taxon>
        <taxon>Gastropoda</taxon>
        <taxon>Heterobranchia</taxon>
        <taxon>Euthyneura</taxon>
        <taxon>Panpulmonata</taxon>
        <taxon>Sacoglossa</taxon>
        <taxon>Placobranchoidea</taxon>
        <taxon>Plakobranchidae</taxon>
        <taxon>Elysia</taxon>
    </lineage>
</organism>
<evidence type="ECO:0000313" key="1">
    <source>
        <dbReference type="EMBL" id="KAK3799379.1"/>
    </source>
</evidence>
<dbReference type="Proteomes" id="UP001283361">
    <property type="component" value="Unassembled WGS sequence"/>
</dbReference>
<comment type="caution">
    <text evidence="1">The sequence shown here is derived from an EMBL/GenBank/DDBJ whole genome shotgun (WGS) entry which is preliminary data.</text>
</comment>
<proteinExistence type="predicted"/>
<gene>
    <name evidence="1" type="ORF">RRG08_013199</name>
</gene>
<reference evidence="1" key="1">
    <citation type="journal article" date="2023" name="G3 (Bethesda)">
        <title>A reference genome for the long-term kleptoplast-retaining sea slug Elysia crispata morphotype clarki.</title>
        <authorList>
            <person name="Eastman K.E."/>
            <person name="Pendleton A.L."/>
            <person name="Shaikh M.A."/>
            <person name="Suttiyut T."/>
            <person name="Ogas R."/>
            <person name="Tomko P."/>
            <person name="Gavelis G."/>
            <person name="Widhalm J.R."/>
            <person name="Wisecaver J.H."/>
        </authorList>
    </citation>
    <scope>NUCLEOTIDE SEQUENCE</scope>
    <source>
        <strain evidence="1">ECLA1</strain>
    </source>
</reference>
<name>A0AAE1E9H9_9GAST</name>
<protein>
    <submittedName>
        <fullName evidence="1">Uncharacterized protein</fullName>
    </submittedName>
</protein>
<dbReference type="EMBL" id="JAWDGP010000579">
    <property type="protein sequence ID" value="KAK3799379.1"/>
    <property type="molecule type" value="Genomic_DNA"/>
</dbReference>
<sequence>MLVHRDKVYSQMSENVPRISEANDSQLEIVRRVTPAQIIMNKEARSDSALRGDGTDTKMFLAGIIISCNRSGLVSIPCGVIPIFVSSWIVQSEQDHDQLIIRILLFVPVVEVYSSSSTSRKLLSTFFDPKRSVDGNGFYTS</sequence>
<dbReference type="AlphaFoldDB" id="A0AAE1E9H9"/>
<accession>A0AAE1E9H9</accession>
<evidence type="ECO:0000313" key="2">
    <source>
        <dbReference type="Proteomes" id="UP001283361"/>
    </source>
</evidence>